<dbReference type="SMART" id="SM00256">
    <property type="entry name" value="FBOX"/>
    <property type="match status" value="1"/>
</dbReference>
<dbReference type="AlphaFoldDB" id="M8C7E8"/>
<sequence length="171" mass="18574">MAVSLPDDLLPEILGRVKDGAALFRCAMTCKQWHRLVADPCFLRHRHPEDAGDSSSSFVRFFTKGNRHGEGDTPPFPRPEPYFVPASPSPLGLRHRALSSFLTPACAGLFDGAKPLVSRHGLVVVRLQVEAPGTPGYPDKSIFQLAVCNLLVGTCVMHASSSKSEPNLLRS</sequence>
<dbReference type="SUPFAM" id="SSF81383">
    <property type="entry name" value="F-box domain"/>
    <property type="match status" value="1"/>
</dbReference>
<protein>
    <submittedName>
        <fullName evidence="1">Uncharacterized protein</fullName>
    </submittedName>
</protein>
<accession>M8C7E8</accession>
<organism evidence="1">
    <name type="scientific">Aegilops tauschii</name>
    <name type="common">Tausch's goatgrass</name>
    <name type="synonym">Aegilops squarrosa</name>
    <dbReference type="NCBI Taxonomy" id="37682"/>
    <lineage>
        <taxon>Eukaryota</taxon>
        <taxon>Viridiplantae</taxon>
        <taxon>Streptophyta</taxon>
        <taxon>Embryophyta</taxon>
        <taxon>Tracheophyta</taxon>
        <taxon>Spermatophyta</taxon>
        <taxon>Magnoliopsida</taxon>
        <taxon>Liliopsida</taxon>
        <taxon>Poales</taxon>
        <taxon>Poaceae</taxon>
        <taxon>BOP clade</taxon>
        <taxon>Pooideae</taxon>
        <taxon>Triticodae</taxon>
        <taxon>Triticeae</taxon>
        <taxon>Triticinae</taxon>
        <taxon>Aegilops</taxon>
    </lineage>
</organism>
<reference evidence="1" key="1">
    <citation type="submission" date="2015-06" db="UniProtKB">
        <authorList>
            <consortium name="EnsemblPlants"/>
        </authorList>
    </citation>
    <scope>IDENTIFICATION</scope>
</reference>
<dbReference type="Gene3D" id="1.20.1280.50">
    <property type="match status" value="1"/>
</dbReference>
<dbReference type="Pfam" id="PF12937">
    <property type="entry name" value="F-box-like"/>
    <property type="match status" value="1"/>
</dbReference>
<name>M8C7E8_AEGTA</name>
<dbReference type="EnsemblPlants" id="EMT29988">
    <property type="protein sequence ID" value="EMT29988"/>
    <property type="gene ID" value="F775_17367"/>
</dbReference>
<dbReference type="InterPro" id="IPR036047">
    <property type="entry name" value="F-box-like_dom_sf"/>
</dbReference>
<proteinExistence type="predicted"/>
<evidence type="ECO:0000313" key="1">
    <source>
        <dbReference type="EnsemblPlants" id="EMT29988"/>
    </source>
</evidence>
<dbReference type="InterPro" id="IPR001810">
    <property type="entry name" value="F-box_dom"/>
</dbReference>
<dbReference type="PANTHER" id="PTHR35828">
    <property type="entry name" value="OS08G0203800 PROTEIN-RELATED"/>
    <property type="match status" value="1"/>
</dbReference>
<dbReference type="PANTHER" id="PTHR35828:SF21">
    <property type="entry name" value="F-BOX DOMAIN-CONTAINING PROTEIN"/>
    <property type="match status" value="1"/>
</dbReference>